<proteinExistence type="predicted"/>
<accession>A0A1H8MWP3</accession>
<organism evidence="2 3">
    <name type="scientific">Pseudorhodobacter antarcticus</name>
    <dbReference type="NCBI Taxonomy" id="1077947"/>
    <lineage>
        <taxon>Bacteria</taxon>
        <taxon>Pseudomonadati</taxon>
        <taxon>Pseudomonadota</taxon>
        <taxon>Alphaproteobacteria</taxon>
        <taxon>Rhodobacterales</taxon>
        <taxon>Paracoccaceae</taxon>
        <taxon>Pseudorhodobacter</taxon>
    </lineage>
</organism>
<evidence type="ECO:0000313" key="2">
    <source>
        <dbReference type="EMBL" id="SEO21841.1"/>
    </source>
</evidence>
<evidence type="ECO:0000313" key="3">
    <source>
        <dbReference type="Proteomes" id="UP000183002"/>
    </source>
</evidence>
<sequence>MTERKSIFSGRRAVLATMHGKEQAIAPVFLNGLNLIVAPARGVDTDALGTFSGEVPRRGTMLETAVAKARLSMECARLPFGIASEGSFGPHPLFPVIPAGFELLALVDDERGTTIHESLVIEDTNFAHLVAAPKEPIAKFLAHAGFPSHGLIVRPNVGGTEAAFARGIVDLPTLQSAIAAAAALSDDGCARVDTDMRAHLNPTRMKSLAVLAKRLSDRLLRLCPLCKAPGWGRVKVIRGLPCKVCDTATELVISEVFVCAACAHEEERPRSDGLTHTGPANCPWCNP</sequence>
<protein>
    <recommendedName>
        <fullName evidence="1">DUF6671 domain-containing protein</fullName>
    </recommendedName>
</protein>
<feature type="domain" description="DUF6671" evidence="1">
    <location>
        <begin position="69"/>
        <end position="287"/>
    </location>
</feature>
<dbReference type="Pfam" id="PF20376">
    <property type="entry name" value="DUF6671"/>
    <property type="match status" value="1"/>
</dbReference>
<dbReference type="InterPro" id="IPR046612">
    <property type="entry name" value="DUF6671"/>
</dbReference>
<dbReference type="EMBL" id="FOCO01000063">
    <property type="protein sequence ID" value="SEO21841.1"/>
    <property type="molecule type" value="Genomic_DNA"/>
</dbReference>
<dbReference type="AlphaFoldDB" id="A0A1H8MWP3"/>
<keyword evidence="3" id="KW-1185">Reference proteome</keyword>
<dbReference type="OrthoDB" id="9793837at2"/>
<reference evidence="2 3" key="1">
    <citation type="submission" date="2016-10" db="EMBL/GenBank/DDBJ databases">
        <authorList>
            <person name="de Groot N.N."/>
        </authorList>
    </citation>
    <scope>NUCLEOTIDE SEQUENCE [LARGE SCALE GENOMIC DNA]</scope>
    <source>
        <strain evidence="2 3">CGMCC 1.10836</strain>
    </source>
</reference>
<evidence type="ECO:0000259" key="1">
    <source>
        <dbReference type="Pfam" id="PF20376"/>
    </source>
</evidence>
<gene>
    <name evidence="2" type="ORF">SAMN05216227_10639</name>
</gene>
<dbReference type="RefSeq" id="WP_050520987.1">
    <property type="nucleotide sequence ID" value="NZ_FOCO01000063.1"/>
</dbReference>
<dbReference type="Proteomes" id="UP000183002">
    <property type="component" value="Unassembled WGS sequence"/>
</dbReference>
<name>A0A1H8MWP3_9RHOB</name>